<dbReference type="InterPro" id="IPR001567">
    <property type="entry name" value="Pept_M3A_M3B_dom"/>
</dbReference>
<evidence type="ECO:0000256" key="5">
    <source>
        <dbReference type="ARBA" id="ARBA00022833"/>
    </source>
</evidence>
<keyword evidence="8" id="KW-0732">Signal</keyword>
<sequence>MKVKNLNILFISSLFILKSFTRTIYPKQEPHHVINWSYTADELRELTSQKIEEEKKIIEEIENVSDSKSSFENVIAPLINKIENEMTYFSYYLYLLENVAPEKEIRRVSAECYYEIEDFHYDNVWTNKNLYKKILKVRRNILTYRVKQLRSDEDQRLMEKLIKEFSAAGLDLSEEDSEKLNNLNSQITDLEYAFTDCIYEDETTVSFEKEELEGIPETIIEGFDKEIIEGKEYYILNTLTSTLKAVAQYAKNENTRKKMSIVSGQRCKENLDVLKKAVNLRYEKAKLLGYKTYSEYRLQNKMAENSENVIKFLDSLKEKLQPVAKEELKQLLEIKKKDKAELNEPFNETLNDWELEYYKRMLLEQQHTINDNVIREYFPMTHVIEEIFKIYEEIFALKFVEVENPSVWAPEVRQFEVYDNEFLLNEFLGTLYLDLYPRQGKYNHIANYSVDYGYTKEDGSRNYPIAAMVTNFSKPTENTPSLLTHKEVINYFHELGHALHQICSETKWSRFNGMNVEEDFVEGPAQMLEYFVWEPEVLKRISYHYKKHVPLSDELIKTITKSKNFSSGINNLKQILYAYADIKIHSIEKKDPDMNIYEIWNDLKKEITMMEPTETWPIAVFEHIMSGYDVNYYGYLWSQVYAADMFSQFKTYGVLNKIIGRRYRNVVLRKGSTEDSMTLIKRFLYRKPNDKAFLETLGF</sequence>
<dbReference type="Gene3D" id="1.10.1370.10">
    <property type="entry name" value="Neurolysin, domain 3"/>
    <property type="match status" value="1"/>
</dbReference>
<dbReference type="Gene3D" id="1.20.1050.40">
    <property type="entry name" value="Endopeptidase. Chain P, domain 1"/>
    <property type="match status" value="1"/>
</dbReference>
<keyword evidence="6 7" id="KW-0482">Metalloprotease</keyword>
<dbReference type="GO" id="GO:0046872">
    <property type="term" value="F:metal ion binding"/>
    <property type="evidence" value="ECO:0007669"/>
    <property type="project" value="UniProtKB-UniRule"/>
</dbReference>
<accession>A0A1Y1VPZ3</accession>
<dbReference type="InterPro" id="IPR024080">
    <property type="entry name" value="Neurolysin/TOP_N"/>
</dbReference>
<evidence type="ECO:0000259" key="9">
    <source>
        <dbReference type="Pfam" id="PF01432"/>
    </source>
</evidence>
<dbReference type="SUPFAM" id="SSF55486">
    <property type="entry name" value="Metalloproteases ('zincins'), catalytic domain"/>
    <property type="match status" value="1"/>
</dbReference>
<dbReference type="STRING" id="1754191.A0A1Y1VPZ3"/>
<dbReference type="OrthoDB" id="2103339at2759"/>
<feature type="domain" description="Peptidase M3A/M3B catalytic" evidence="9">
    <location>
        <begin position="248"/>
        <end position="698"/>
    </location>
</feature>
<dbReference type="GO" id="GO:0006508">
    <property type="term" value="P:proteolysis"/>
    <property type="evidence" value="ECO:0007669"/>
    <property type="project" value="UniProtKB-KW"/>
</dbReference>
<evidence type="ECO:0000256" key="2">
    <source>
        <dbReference type="ARBA" id="ARBA00022670"/>
    </source>
</evidence>
<keyword evidence="3 7" id="KW-0479">Metal-binding</keyword>
<reference evidence="10 11" key="2">
    <citation type="submission" date="2016-08" db="EMBL/GenBank/DDBJ databases">
        <title>Pervasive Adenine N6-methylation of Active Genes in Fungi.</title>
        <authorList>
            <consortium name="DOE Joint Genome Institute"/>
            <person name="Mondo S.J."/>
            <person name="Dannebaum R.O."/>
            <person name="Kuo R.C."/>
            <person name="Labutti K."/>
            <person name="Haridas S."/>
            <person name="Kuo A."/>
            <person name="Salamov A."/>
            <person name="Ahrendt S.R."/>
            <person name="Lipzen A."/>
            <person name="Sullivan W."/>
            <person name="Andreopoulos W.B."/>
            <person name="Clum A."/>
            <person name="Lindquist E."/>
            <person name="Daum C."/>
            <person name="Ramamoorthy G.K."/>
            <person name="Gryganskyi A."/>
            <person name="Culley D."/>
            <person name="Magnuson J.K."/>
            <person name="James T.Y."/>
            <person name="O'Malley M.A."/>
            <person name="Stajich J.E."/>
            <person name="Spatafora J.W."/>
            <person name="Visel A."/>
            <person name="Grigoriev I.V."/>
        </authorList>
    </citation>
    <scope>NUCLEOTIDE SEQUENCE [LARGE SCALE GENOMIC DNA]</scope>
    <source>
        <strain evidence="11">finn</strain>
    </source>
</reference>
<dbReference type="Pfam" id="PF01432">
    <property type="entry name" value="Peptidase_M3"/>
    <property type="match status" value="1"/>
</dbReference>
<evidence type="ECO:0000313" key="11">
    <source>
        <dbReference type="Proteomes" id="UP000193719"/>
    </source>
</evidence>
<comment type="similarity">
    <text evidence="1 7">Belongs to the peptidase M3 family.</text>
</comment>
<comment type="caution">
    <text evidence="10">The sequence shown here is derived from an EMBL/GenBank/DDBJ whole genome shotgun (WGS) entry which is preliminary data.</text>
</comment>
<evidence type="ECO:0000313" key="10">
    <source>
        <dbReference type="EMBL" id="ORX61212.1"/>
    </source>
</evidence>
<keyword evidence="11" id="KW-1185">Reference proteome</keyword>
<evidence type="ECO:0000256" key="8">
    <source>
        <dbReference type="SAM" id="SignalP"/>
    </source>
</evidence>
<dbReference type="Gene3D" id="3.40.390.10">
    <property type="entry name" value="Collagenase (Catalytic Domain)"/>
    <property type="match status" value="1"/>
</dbReference>
<dbReference type="PANTHER" id="PTHR11804:SF84">
    <property type="entry name" value="SACCHAROLYSIN"/>
    <property type="match status" value="1"/>
</dbReference>
<gene>
    <name evidence="10" type="ORF">BCR36DRAFT_341669</name>
</gene>
<dbReference type="FunFam" id="3.40.390.10:FF:000006">
    <property type="entry name" value="Thimet oligopeptidase 1"/>
    <property type="match status" value="1"/>
</dbReference>
<evidence type="ECO:0000256" key="1">
    <source>
        <dbReference type="ARBA" id="ARBA00006040"/>
    </source>
</evidence>
<dbReference type="InterPro" id="IPR024077">
    <property type="entry name" value="Neurolysin/TOP_dom2"/>
</dbReference>
<dbReference type="InterPro" id="IPR024079">
    <property type="entry name" value="MetalloPept_cat_dom_sf"/>
</dbReference>
<name>A0A1Y1VPZ3_9FUNG</name>
<dbReference type="InterPro" id="IPR045090">
    <property type="entry name" value="Pept_M3A_M3B"/>
</dbReference>
<dbReference type="PANTHER" id="PTHR11804">
    <property type="entry name" value="PROTEASE M3 THIMET OLIGOPEPTIDASE-RELATED"/>
    <property type="match status" value="1"/>
</dbReference>
<comment type="cofactor">
    <cofactor evidence="7">
        <name>Zn(2+)</name>
        <dbReference type="ChEBI" id="CHEBI:29105"/>
    </cofactor>
    <text evidence="7">Binds 1 zinc ion.</text>
</comment>
<dbReference type="AlphaFoldDB" id="A0A1Y1VPZ3"/>
<evidence type="ECO:0000256" key="4">
    <source>
        <dbReference type="ARBA" id="ARBA00022801"/>
    </source>
</evidence>
<dbReference type="Proteomes" id="UP000193719">
    <property type="component" value="Unassembled WGS sequence"/>
</dbReference>
<keyword evidence="2 7" id="KW-0645">Protease</keyword>
<evidence type="ECO:0000256" key="3">
    <source>
        <dbReference type="ARBA" id="ARBA00022723"/>
    </source>
</evidence>
<keyword evidence="4 7" id="KW-0378">Hydrolase</keyword>
<evidence type="ECO:0000256" key="7">
    <source>
        <dbReference type="RuleBase" id="RU003435"/>
    </source>
</evidence>
<dbReference type="GO" id="GO:0004222">
    <property type="term" value="F:metalloendopeptidase activity"/>
    <property type="evidence" value="ECO:0007669"/>
    <property type="project" value="InterPro"/>
</dbReference>
<evidence type="ECO:0000256" key="6">
    <source>
        <dbReference type="ARBA" id="ARBA00023049"/>
    </source>
</evidence>
<dbReference type="GO" id="GO:0006518">
    <property type="term" value="P:peptide metabolic process"/>
    <property type="evidence" value="ECO:0007669"/>
    <property type="project" value="TreeGrafter"/>
</dbReference>
<reference evidence="10 11" key="1">
    <citation type="submission" date="2016-08" db="EMBL/GenBank/DDBJ databases">
        <title>Genomes of anaerobic fungi encode conserved fungal cellulosomes for biomass hydrolysis.</title>
        <authorList>
            <consortium name="DOE Joint Genome Institute"/>
            <person name="Haitjema C.H."/>
            <person name="Gilmore S.P."/>
            <person name="Henske J.K."/>
            <person name="Solomon K.V."/>
            <person name="De Groot R."/>
            <person name="Kuo A."/>
            <person name="Mondo S.J."/>
            <person name="Salamov A.A."/>
            <person name="Labutti K."/>
            <person name="Zhao Z."/>
            <person name="Chiniquy J."/>
            <person name="Barry K."/>
            <person name="Brewer H.M."/>
            <person name="Purvine S.O."/>
            <person name="Wright A.T."/>
            <person name="Boxma B."/>
            <person name="Van Alen T."/>
            <person name="Hackstein J.H."/>
            <person name="Baker S.E."/>
            <person name="Grigoriev I.V."/>
            <person name="O'Malley M.A."/>
        </authorList>
    </citation>
    <scope>NUCLEOTIDE SEQUENCE [LARGE SCALE GENOMIC DNA]</scope>
    <source>
        <strain evidence="11">finn</strain>
    </source>
</reference>
<organism evidence="10 11">
    <name type="scientific">Piromyces finnis</name>
    <dbReference type="NCBI Taxonomy" id="1754191"/>
    <lineage>
        <taxon>Eukaryota</taxon>
        <taxon>Fungi</taxon>
        <taxon>Fungi incertae sedis</taxon>
        <taxon>Chytridiomycota</taxon>
        <taxon>Chytridiomycota incertae sedis</taxon>
        <taxon>Neocallimastigomycetes</taxon>
        <taxon>Neocallimastigales</taxon>
        <taxon>Neocallimastigaceae</taxon>
        <taxon>Piromyces</taxon>
    </lineage>
</organism>
<dbReference type="EMBL" id="MCFH01000001">
    <property type="protein sequence ID" value="ORX61212.1"/>
    <property type="molecule type" value="Genomic_DNA"/>
</dbReference>
<protein>
    <submittedName>
        <fullName evidence="10">Zincin</fullName>
    </submittedName>
</protein>
<dbReference type="CDD" id="cd06455">
    <property type="entry name" value="M3A_TOP"/>
    <property type="match status" value="1"/>
</dbReference>
<keyword evidence="5 7" id="KW-0862">Zinc</keyword>
<proteinExistence type="inferred from homology"/>
<feature type="chain" id="PRO_5013367750" evidence="8">
    <location>
        <begin position="22"/>
        <end position="699"/>
    </location>
</feature>
<feature type="signal peptide" evidence="8">
    <location>
        <begin position="1"/>
        <end position="21"/>
    </location>
</feature>